<protein>
    <submittedName>
        <fullName evidence="3">Spermine/spermidine synthase</fullName>
    </submittedName>
</protein>
<dbReference type="Gene3D" id="3.40.50.150">
    <property type="entry name" value="Vaccinia Virus protein VP39"/>
    <property type="match status" value="1"/>
</dbReference>
<keyword evidence="1" id="KW-0620">Polyamine biosynthesis</keyword>
<dbReference type="PANTHER" id="PTHR43317">
    <property type="entry name" value="THERMOSPERMINE SYNTHASE ACAULIS5"/>
    <property type="match status" value="1"/>
</dbReference>
<accession>A0ABY5JYR0</accession>
<gene>
    <name evidence="3" type="ORF">NP439_13520</name>
</gene>
<dbReference type="Proteomes" id="UP001059773">
    <property type="component" value="Chromosome"/>
</dbReference>
<keyword evidence="2" id="KW-0812">Transmembrane</keyword>
<reference evidence="3" key="1">
    <citation type="submission" date="2022-07" db="EMBL/GenBank/DDBJ databases">
        <title>FELIX.</title>
        <authorList>
            <person name="Wan K.H."/>
            <person name="Park S."/>
            <person name="Lawrence Q."/>
            <person name="Eichenberger J.P."/>
            <person name="Booth B.W."/>
            <person name="Piaggio A.J."/>
            <person name="Chandler J.C."/>
            <person name="Franklin A.B."/>
            <person name="Celniker S.E."/>
        </authorList>
    </citation>
    <scope>NUCLEOTIDE SEQUENCE</scope>
    <source>
        <strain evidence="3">QA-1986 374</strain>
    </source>
</reference>
<keyword evidence="2" id="KW-0472">Membrane</keyword>
<name>A0ABY5JYR0_9BACI</name>
<evidence type="ECO:0000256" key="1">
    <source>
        <dbReference type="ARBA" id="ARBA00023115"/>
    </source>
</evidence>
<sequence>MYGQMRDIIQRVRTPRGDIQLQQRDSHYEIISNGTFLMATYNGDSERLLVSAALKNTTAPKSVLIGGLGVGFSLAEALHHEQITQVTVIEIEEAIITWNRTHLAAFSNHALKDSRTKIIQADFLEWMETAAEKFDVICLDIDNGPDWTVTDSNTELYQMNTLHLLTGLLAFGGVLAFWSAASSQAFVEKLKKSFKEVQEIPVPQEKGEADYIYLAKAPFPFSHYQ</sequence>
<dbReference type="CDD" id="cd02440">
    <property type="entry name" value="AdoMet_MTases"/>
    <property type="match status" value="1"/>
</dbReference>
<dbReference type="EMBL" id="CP101914">
    <property type="protein sequence ID" value="UUI05568.1"/>
    <property type="molecule type" value="Genomic_DNA"/>
</dbReference>
<keyword evidence="4" id="KW-1185">Reference proteome</keyword>
<keyword evidence="2" id="KW-1133">Transmembrane helix</keyword>
<dbReference type="InterPro" id="IPR029063">
    <property type="entry name" value="SAM-dependent_MTases_sf"/>
</dbReference>
<organism evidence="3 4">
    <name type="scientific">Oceanobacillus jeddahense</name>
    <dbReference type="NCBI Taxonomy" id="1462527"/>
    <lineage>
        <taxon>Bacteria</taxon>
        <taxon>Bacillati</taxon>
        <taxon>Bacillota</taxon>
        <taxon>Bacilli</taxon>
        <taxon>Bacillales</taxon>
        <taxon>Bacillaceae</taxon>
        <taxon>Oceanobacillus</taxon>
    </lineage>
</organism>
<evidence type="ECO:0000256" key="2">
    <source>
        <dbReference type="SAM" id="Phobius"/>
    </source>
</evidence>
<evidence type="ECO:0000313" key="4">
    <source>
        <dbReference type="Proteomes" id="UP001059773"/>
    </source>
</evidence>
<evidence type="ECO:0000313" key="3">
    <source>
        <dbReference type="EMBL" id="UUI05568.1"/>
    </source>
</evidence>
<dbReference type="Pfam" id="PF01564">
    <property type="entry name" value="Spermine_synth"/>
    <property type="match status" value="1"/>
</dbReference>
<feature type="transmembrane region" description="Helical" evidence="2">
    <location>
        <begin position="162"/>
        <end position="181"/>
    </location>
</feature>
<dbReference type="PANTHER" id="PTHR43317:SF3">
    <property type="entry name" value="BLR2883 PROTEIN"/>
    <property type="match status" value="1"/>
</dbReference>
<proteinExistence type="predicted"/>
<dbReference type="SUPFAM" id="SSF53335">
    <property type="entry name" value="S-adenosyl-L-methionine-dependent methyltransferases"/>
    <property type="match status" value="1"/>
</dbReference>